<dbReference type="Proteomes" id="UP000262699">
    <property type="component" value="Unassembled WGS sequence"/>
</dbReference>
<dbReference type="PANTHER" id="PTHR44688:SF16">
    <property type="entry name" value="DNA-BINDING TRANSCRIPTIONAL ACTIVATOR DEVR_DOSR"/>
    <property type="match status" value="1"/>
</dbReference>
<feature type="domain" description="HTH luxR-type" evidence="4">
    <location>
        <begin position="4"/>
        <end position="69"/>
    </location>
</feature>
<evidence type="ECO:0000256" key="1">
    <source>
        <dbReference type="ARBA" id="ARBA00023015"/>
    </source>
</evidence>
<comment type="caution">
    <text evidence="5">The sequence shown here is derived from an EMBL/GenBank/DDBJ whole genome shotgun (WGS) entry which is preliminary data.</text>
</comment>
<evidence type="ECO:0000256" key="3">
    <source>
        <dbReference type="ARBA" id="ARBA00023163"/>
    </source>
</evidence>
<keyword evidence="1" id="KW-0805">Transcription regulation</keyword>
<dbReference type="InterPro" id="IPR000792">
    <property type="entry name" value="Tscrpt_reg_LuxR_C"/>
</dbReference>
<gene>
    <name evidence="5" type="ORF">DEP91_06575</name>
</gene>
<protein>
    <submittedName>
        <fullName evidence="5">LuxR family transcriptional regulator</fullName>
    </submittedName>
</protein>
<sequence length="78" mass="8641">MKVNFYPNVRLTSREEEVFRLVIKGLSAAEIGHCLGISARTVDQHCNNISLKLGSENRAHMVAHLLVRGLIVITTADL</sequence>
<evidence type="ECO:0000313" key="5">
    <source>
        <dbReference type="EMBL" id="HCB75826.1"/>
    </source>
</evidence>
<dbReference type="InterPro" id="IPR036388">
    <property type="entry name" value="WH-like_DNA-bd_sf"/>
</dbReference>
<dbReference type="PROSITE" id="PS00622">
    <property type="entry name" value="HTH_LUXR_1"/>
    <property type="match status" value="1"/>
</dbReference>
<accession>A0A3D0WAR6</accession>
<dbReference type="SUPFAM" id="SSF46894">
    <property type="entry name" value="C-terminal effector domain of the bipartite response regulators"/>
    <property type="match status" value="1"/>
</dbReference>
<dbReference type="InterPro" id="IPR016032">
    <property type="entry name" value="Sig_transdc_resp-reg_C-effctor"/>
</dbReference>
<dbReference type="SMART" id="SM00421">
    <property type="entry name" value="HTH_LUXR"/>
    <property type="match status" value="1"/>
</dbReference>
<dbReference type="GO" id="GO:0003677">
    <property type="term" value="F:DNA binding"/>
    <property type="evidence" value="ECO:0007669"/>
    <property type="project" value="UniProtKB-KW"/>
</dbReference>
<evidence type="ECO:0000256" key="2">
    <source>
        <dbReference type="ARBA" id="ARBA00023125"/>
    </source>
</evidence>
<dbReference type="PRINTS" id="PR00038">
    <property type="entry name" value="HTHLUXR"/>
</dbReference>
<keyword evidence="3" id="KW-0804">Transcription</keyword>
<dbReference type="Gene3D" id="1.10.10.10">
    <property type="entry name" value="Winged helix-like DNA-binding domain superfamily/Winged helix DNA-binding domain"/>
    <property type="match status" value="1"/>
</dbReference>
<proteinExistence type="predicted"/>
<organism evidence="5 6">
    <name type="scientific">Sphingomonas bacterium</name>
    <dbReference type="NCBI Taxonomy" id="1895847"/>
    <lineage>
        <taxon>Bacteria</taxon>
        <taxon>Pseudomonadati</taxon>
        <taxon>Pseudomonadota</taxon>
        <taxon>Alphaproteobacteria</taxon>
        <taxon>Sphingomonadales</taxon>
        <taxon>Sphingomonadaceae</taxon>
        <taxon>Sphingomonas</taxon>
    </lineage>
</organism>
<reference evidence="5 6" key="1">
    <citation type="journal article" date="2018" name="Nat. Biotechnol.">
        <title>A standardized bacterial taxonomy based on genome phylogeny substantially revises the tree of life.</title>
        <authorList>
            <person name="Parks D.H."/>
            <person name="Chuvochina M."/>
            <person name="Waite D.W."/>
            <person name="Rinke C."/>
            <person name="Skarshewski A."/>
            <person name="Chaumeil P.A."/>
            <person name="Hugenholtz P."/>
        </authorList>
    </citation>
    <scope>NUCLEOTIDE SEQUENCE [LARGE SCALE GENOMIC DNA]</scope>
    <source>
        <strain evidence="5">UBA9015</strain>
    </source>
</reference>
<keyword evidence="2" id="KW-0238">DNA-binding</keyword>
<dbReference type="GO" id="GO:0006355">
    <property type="term" value="P:regulation of DNA-templated transcription"/>
    <property type="evidence" value="ECO:0007669"/>
    <property type="project" value="InterPro"/>
</dbReference>
<name>A0A3D0WAR6_9SPHN</name>
<evidence type="ECO:0000259" key="4">
    <source>
        <dbReference type="PROSITE" id="PS50043"/>
    </source>
</evidence>
<dbReference type="AlphaFoldDB" id="A0A3D0WAR6"/>
<dbReference type="CDD" id="cd06170">
    <property type="entry name" value="LuxR_C_like"/>
    <property type="match status" value="1"/>
</dbReference>
<dbReference type="EMBL" id="DOYJ01000186">
    <property type="protein sequence ID" value="HCB75826.1"/>
    <property type="molecule type" value="Genomic_DNA"/>
</dbReference>
<dbReference type="PROSITE" id="PS50043">
    <property type="entry name" value="HTH_LUXR_2"/>
    <property type="match status" value="1"/>
</dbReference>
<dbReference type="Pfam" id="PF00196">
    <property type="entry name" value="GerE"/>
    <property type="match status" value="1"/>
</dbReference>
<dbReference type="PANTHER" id="PTHR44688">
    <property type="entry name" value="DNA-BINDING TRANSCRIPTIONAL ACTIVATOR DEVR_DOSR"/>
    <property type="match status" value="1"/>
</dbReference>
<evidence type="ECO:0000313" key="6">
    <source>
        <dbReference type="Proteomes" id="UP000262699"/>
    </source>
</evidence>